<dbReference type="InterPro" id="IPR011650">
    <property type="entry name" value="Peptidase_M20_dimer"/>
</dbReference>
<evidence type="ECO:0000256" key="5">
    <source>
        <dbReference type="ARBA" id="ARBA00022723"/>
    </source>
</evidence>
<dbReference type="EMBL" id="JAPDIA010000009">
    <property type="protein sequence ID" value="MDG0814553.1"/>
    <property type="molecule type" value="Genomic_DNA"/>
</dbReference>
<keyword evidence="6" id="KW-0378">Hydrolase</keyword>
<dbReference type="AlphaFoldDB" id="A0A9X4L1L7"/>
<dbReference type="PANTHER" id="PTHR43808:SF8">
    <property type="entry name" value="PEPTIDASE M20 DIMERISATION DOMAIN-CONTAINING PROTEIN"/>
    <property type="match status" value="1"/>
</dbReference>
<evidence type="ECO:0000313" key="13">
    <source>
        <dbReference type="Proteomes" id="UP001153404"/>
    </source>
</evidence>
<evidence type="ECO:0000256" key="2">
    <source>
        <dbReference type="ARBA" id="ARBA00001947"/>
    </source>
</evidence>
<dbReference type="InterPro" id="IPR036264">
    <property type="entry name" value="Bact_exopeptidase_dim_dom"/>
</dbReference>
<protein>
    <submittedName>
        <fullName evidence="12">ArgE/DapE family deacylase</fullName>
    </submittedName>
</protein>
<keyword evidence="4" id="KW-0028">Amino-acid biosynthesis</keyword>
<evidence type="ECO:0000313" key="12">
    <source>
        <dbReference type="EMBL" id="MDG0814553.1"/>
    </source>
</evidence>
<dbReference type="NCBIfam" id="TIGR01910">
    <property type="entry name" value="DapE-ArgE"/>
    <property type="match status" value="1"/>
</dbReference>
<dbReference type="Pfam" id="PF01546">
    <property type="entry name" value="Peptidase_M20"/>
    <property type="match status" value="1"/>
</dbReference>
<dbReference type="Pfam" id="PF07687">
    <property type="entry name" value="M20_dimer"/>
    <property type="match status" value="1"/>
</dbReference>
<reference evidence="12" key="1">
    <citation type="submission" date="2022-10" db="EMBL/GenBank/DDBJ databases">
        <title>Comparative genomic analysis of Cohnella hashimotonis sp. nov., isolated from the International Space Station.</title>
        <authorList>
            <person name="Simpson A."/>
            <person name="Venkateswaran K."/>
        </authorList>
    </citation>
    <scope>NUCLEOTIDE SEQUENCE</scope>
    <source>
        <strain evidence="12">DSM 28161</strain>
    </source>
</reference>
<dbReference type="InterPro" id="IPR010182">
    <property type="entry name" value="ArgE/DapE"/>
</dbReference>
<evidence type="ECO:0000256" key="10">
    <source>
        <dbReference type="ARBA" id="ARBA00023285"/>
    </source>
</evidence>
<evidence type="ECO:0000256" key="4">
    <source>
        <dbReference type="ARBA" id="ARBA00022605"/>
    </source>
</evidence>
<evidence type="ECO:0000259" key="11">
    <source>
        <dbReference type="Pfam" id="PF07687"/>
    </source>
</evidence>
<dbReference type="Proteomes" id="UP001153404">
    <property type="component" value="Unassembled WGS sequence"/>
</dbReference>
<dbReference type="SUPFAM" id="SSF53187">
    <property type="entry name" value="Zn-dependent exopeptidases"/>
    <property type="match status" value="1"/>
</dbReference>
<dbReference type="InterPro" id="IPR050072">
    <property type="entry name" value="Peptidase_M20A"/>
</dbReference>
<sequence length="381" mass="40554">MKHRALAILEQLIAIQSVNPHYGDGAAGEAEVARYIERLCERAGLSVMRQPVIEGRDNVIVRLNTPRPGPLLMLEAHMDTVSLGSMQTPLVPVYRDGRLYGRGACDTKGSLAAMLAAMETFAREPEALGCDVALCATVDEEHAFRGPLKLLELGLPVAAAVVGEPTGLRIVAAHKGCARFAVHVRGKAAHSSVPHEGVNAIVRMAKVIGFLEDTIAPELASVRDELCGPATLSIGTIAGGKQINIVPERCTIEVDRRIVSGENPGEVLAALERRLAAWGGEHGVKLEVEPLLLDWALGTPQDDPIVRAASDTARRLALPADVCGETYGSNASKYQGIGGIPSIVYGPGSIAQAHSREEWVSVAEVEAAAAFYMELAREYRG</sequence>
<evidence type="ECO:0000256" key="9">
    <source>
        <dbReference type="ARBA" id="ARBA00023154"/>
    </source>
</evidence>
<dbReference type="SUPFAM" id="SSF55031">
    <property type="entry name" value="Bacterial exopeptidase dimerisation domain"/>
    <property type="match status" value="1"/>
</dbReference>
<keyword evidence="5" id="KW-0479">Metal-binding</keyword>
<keyword evidence="8" id="KW-0220">Diaminopimelate biosynthesis</keyword>
<evidence type="ECO:0000256" key="6">
    <source>
        <dbReference type="ARBA" id="ARBA00022801"/>
    </source>
</evidence>
<organism evidence="12 13">
    <name type="scientific">Cohnella rhizosphaerae</name>
    <dbReference type="NCBI Taxonomy" id="1457232"/>
    <lineage>
        <taxon>Bacteria</taxon>
        <taxon>Bacillati</taxon>
        <taxon>Bacillota</taxon>
        <taxon>Bacilli</taxon>
        <taxon>Bacillales</taxon>
        <taxon>Paenibacillaceae</taxon>
        <taxon>Cohnella</taxon>
    </lineage>
</organism>
<keyword evidence="7" id="KW-0862">Zinc</keyword>
<evidence type="ECO:0000256" key="8">
    <source>
        <dbReference type="ARBA" id="ARBA00022915"/>
    </source>
</evidence>
<comment type="cofactor">
    <cofactor evidence="2">
        <name>Zn(2+)</name>
        <dbReference type="ChEBI" id="CHEBI:29105"/>
    </cofactor>
</comment>
<dbReference type="RefSeq" id="WP_277539523.1">
    <property type="nucleotide sequence ID" value="NZ_JAPDIA010000009.1"/>
</dbReference>
<gene>
    <name evidence="12" type="ORF">OMP40_38675</name>
</gene>
<dbReference type="InterPro" id="IPR002933">
    <property type="entry name" value="Peptidase_M20"/>
</dbReference>
<dbReference type="Gene3D" id="3.40.630.10">
    <property type="entry name" value="Zn peptidases"/>
    <property type="match status" value="1"/>
</dbReference>
<dbReference type="GO" id="GO:0009085">
    <property type="term" value="P:lysine biosynthetic process"/>
    <property type="evidence" value="ECO:0007669"/>
    <property type="project" value="UniProtKB-KW"/>
</dbReference>
<comment type="caution">
    <text evidence="12">The sequence shown here is derived from an EMBL/GenBank/DDBJ whole genome shotgun (WGS) entry which is preliminary data.</text>
</comment>
<keyword evidence="9" id="KW-0457">Lysine biosynthesis</keyword>
<evidence type="ECO:0000256" key="7">
    <source>
        <dbReference type="ARBA" id="ARBA00022833"/>
    </source>
</evidence>
<keyword evidence="13" id="KW-1185">Reference proteome</keyword>
<comment type="cofactor">
    <cofactor evidence="1">
        <name>Co(2+)</name>
        <dbReference type="ChEBI" id="CHEBI:48828"/>
    </cofactor>
</comment>
<feature type="domain" description="Peptidase M20 dimerisation" evidence="11">
    <location>
        <begin position="173"/>
        <end position="276"/>
    </location>
</feature>
<dbReference type="GO" id="GO:0046872">
    <property type="term" value="F:metal ion binding"/>
    <property type="evidence" value="ECO:0007669"/>
    <property type="project" value="UniProtKB-KW"/>
</dbReference>
<dbReference type="Gene3D" id="3.30.70.360">
    <property type="match status" value="1"/>
</dbReference>
<evidence type="ECO:0000256" key="3">
    <source>
        <dbReference type="ARBA" id="ARBA00006247"/>
    </source>
</evidence>
<proteinExistence type="inferred from homology"/>
<dbReference type="GO" id="GO:0016787">
    <property type="term" value="F:hydrolase activity"/>
    <property type="evidence" value="ECO:0007669"/>
    <property type="project" value="UniProtKB-KW"/>
</dbReference>
<dbReference type="PANTHER" id="PTHR43808">
    <property type="entry name" value="ACETYLORNITHINE DEACETYLASE"/>
    <property type="match status" value="1"/>
</dbReference>
<evidence type="ECO:0000256" key="1">
    <source>
        <dbReference type="ARBA" id="ARBA00001941"/>
    </source>
</evidence>
<accession>A0A9X4L1L7</accession>
<name>A0A9X4L1L7_9BACL</name>
<dbReference type="GO" id="GO:0019877">
    <property type="term" value="P:diaminopimelate biosynthetic process"/>
    <property type="evidence" value="ECO:0007669"/>
    <property type="project" value="UniProtKB-KW"/>
</dbReference>
<comment type="similarity">
    <text evidence="3">Belongs to the peptidase M20A family.</text>
</comment>
<keyword evidence="10" id="KW-0170">Cobalt</keyword>